<dbReference type="Gene3D" id="2.20.25.240">
    <property type="match status" value="1"/>
</dbReference>
<evidence type="ECO:0000313" key="5">
    <source>
        <dbReference type="EMBL" id="KOB70603.1"/>
    </source>
</evidence>
<gene>
    <name evidence="5" type="ORF">OBRU01_15195</name>
</gene>
<proteinExistence type="predicted"/>
<comment type="caution">
    <text evidence="5">The sequence shown here is derived from an EMBL/GenBank/DDBJ whole genome shotgun (WGS) entry which is preliminary data.</text>
</comment>
<evidence type="ECO:0000256" key="1">
    <source>
        <dbReference type="ARBA" id="ARBA00022723"/>
    </source>
</evidence>
<reference evidence="5 6" key="1">
    <citation type="journal article" date="2015" name="Genome Biol. Evol.">
        <title>The genome of winter moth (Operophtera brumata) provides a genomic perspective on sexual dimorphism and phenology.</title>
        <authorList>
            <person name="Derks M.F."/>
            <person name="Smit S."/>
            <person name="Salis L."/>
            <person name="Schijlen E."/>
            <person name="Bossers A."/>
            <person name="Mateman C."/>
            <person name="Pijl A.S."/>
            <person name="de Ridder D."/>
            <person name="Groenen M.A."/>
            <person name="Visser M.E."/>
            <person name="Megens H.J."/>
        </authorList>
    </citation>
    <scope>NUCLEOTIDE SEQUENCE [LARGE SCALE GENOMIC DNA]</scope>
    <source>
        <strain evidence="5">WM2013NL</strain>
        <tissue evidence="5">Head and thorax</tissue>
    </source>
</reference>
<dbReference type="STRING" id="104452.A0A0L7L541"/>
<accession>A0A0L7L541</accession>
<dbReference type="AlphaFoldDB" id="A0A0L7L541"/>
<dbReference type="Pfam" id="PF04500">
    <property type="entry name" value="FLYWCH"/>
    <property type="match status" value="1"/>
</dbReference>
<dbReference type="InterPro" id="IPR007588">
    <property type="entry name" value="Znf_FLYWCH"/>
</dbReference>
<evidence type="ECO:0000313" key="6">
    <source>
        <dbReference type="Proteomes" id="UP000037510"/>
    </source>
</evidence>
<organism evidence="5 6">
    <name type="scientific">Operophtera brumata</name>
    <name type="common">Winter moth</name>
    <name type="synonym">Phalaena brumata</name>
    <dbReference type="NCBI Taxonomy" id="104452"/>
    <lineage>
        <taxon>Eukaryota</taxon>
        <taxon>Metazoa</taxon>
        <taxon>Ecdysozoa</taxon>
        <taxon>Arthropoda</taxon>
        <taxon>Hexapoda</taxon>
        <taxon>Insecta</taxon>
        <taxon>Pterygota</taxon>
        <taxon>Neoptera</taxon>
        <taxon>Endopterygota</taxon>
        <taxon>Lepidoptera</taxon>
        <taxon>Glossata</taxon>
        <taxon>Ditrysia</taxon>
        <taxon>Geometroidea</taxon>
        <taxon>Geometridae</taxon>
        <taxon>Larentiinae</taxon>
        <taxon>Operophtera</taxon>
    </lineage>
</organism>
<sequence>MRNTCELNSGTAEGVGVRWHERACCTGVEKMELKVKFSSSLKNRPIIIVSGYRFNILKSHGVKTYWRCSTHLKRGCRAVLHTLEDTTIIKCYNVHNH</sequence>
<protein>
    <submittedName>
        <fullName evidence="5">Modifier of mdg4</fullName>
    </submittedName>
</protein>
<feature type="domain" description="FLYWCH-type" evidence="4">
    <location>
        <begin position="37"/>
        <end position="97"/>
    </location>
</feature>
<keyword evidence="6" id="KW-1185">Reference proteome</keyword>
<evidence type="ECO:0000259" key="4">
    <source>
        <dbReference type="Pfam" id="PF04500"/>
    </source>
</evidence>
<evidence type="ECO:0000256" key="3">
    <source>
        <dbReference type="ARBA" id="ARBA00022833"/>
    </source>
</evidence>
<keyword evidence="2" id="KW-0863">Zinc-finger</keyword>
<dbReference type="EMBL" id="JTDY01002852">
    <property type="protein sequence ID" value="KOB70603.1"/>
    <property type="molecule type" value="Genomic_DNA"/>
</dbReference>
<evidence type="ECO:0000256" key="2">
    <source>
        <dbReference type="ARBA" id="ARBA00022771"/>
    </source>
</evidence>
<dbReference type="GO" id="GO:0008270">
    <property type="term" value="F:zinc ion binding"/>
    <property type="evidence" value="ECO:0007669"/>
    <property type="project" value="UniProtKB-KW"/>
</dbReference>
<name>A0A0L7L541_OPEBR</name>
<dbReference type="Proteomes" id="UP000037510">
    <property type="component" value="Unassembled WGS sequence"/>
</dbReference>
<keyword evidence="1" id="KW-0479">Metal-binding</keyword>
<keyword evidence="3" id="KW-0862">Zinc</keyword>